<organism evidence="5 6">
    <name type="scientific">Silvibacterium dinghuense</name>
    <dbReference type="NCBI Taxonomy" id="1560006"/>
    <lineage>
        <taxon>Bacteria</taxon>
        <taxon>Pseudomonadati</taxon>
        <taxon>Acidobacteriota</taxon>
        <taxon>Terriglobia</taxon>
        <taxon>Terriglobales</taxon>
        <taxon>Acidobacteriaceae</taxon>
        <taxon>Silvibacterium</taxon>
    </lineage>
</organism>
<dbReference type="GO" id="GO:0043709">
    <property type="term" value="P:cell adhesion involved in single-species biofilm formation"/>
    <property type="evidence" value="ECO:0007669"/>
    <property type="project" value="TreeGrafter"/>
</dbReference>
<evidence type="ECO:0000259" key="4">
    <source>
        <dbReference type="PROSITE" id="PS50887"/>
    </source>
</evidence>
<feature type="transmembrane region" description="Helical" evidence="3">
    <location>
        <begin position="106"/>
        <end position="123"/>
    </location>
</feature>
<dbReference type="GO" id="GO:0005886">
    <property type="term" value="C:plasma membrane"/>
    <property type="evidence" value="ECO:0007669"/>
    <property type="project" value="TreeGrafter"/>
</dbReference>
<evidence type="ECO:0000256" key="3">
    <source>
        <dbReference type="SAM" id="Phobius"/>
    </source>
</evidence>
<dbReference type="AlphaFoldDB" id="A0A4V1NVP3"/>
<comment type="catalytic activity">
    <reaction evidence="2">
        <text>2 GTP = 3',3'-c-di-GMP + 2 diphosphate</text>
        <dbReference type="Rhea" id="RHEA:24898"/>
        <dbReference type="ChEBI" id="CHEBI:33019"/>
        <dbReference type="ChEBI" id="CHEBI:37565"/>
        <dbReference type="ChEBI" id="CHEBI:58805"/>
        <dbReference type="EC" id="2.7.7.65"/>
    </reaction>
</comment>
<keyword evidence="3" id="KW-1133">Transmembrane helix</keyword>
<dbReference type="Proteomes" id="UP000290253">
    <property type="component" value="Unassembled WGS sequence"/>
</dbReference>
<protein>
    <recommendedName>
        <fullName evidence="1">diguanylate cyclase</fullName>
        <ecNumber evidence="1">2.7.7.65</ecNumber>
    </recommendedName>
</protein>
<dbReference type="InterPro" id="IPR050469">
    <property type="entry name" value="Diguanylate_Cyclase"/>
</dbReference>
<dbReference type="CDD" id="cd01949">
    <property type="entry name" value="GGDEF"/>
    <property type="match status" value="1"/>
</dbReference>
<feature type="domain" description="GGDEF" evidence="4">
    <location>
        <begin position="297"/>
        <end position="429"/>
    </location>
</feature>
<feature type="transmembrane region" description="Helical" evidence="3">
    <location>
        <begin position="56"/>
        <end position="73"/>
    </location>
</feature>
<dbReference type="InterPro" id="IPR043128">
    <property type="entry name" value="Rev_trsase/Diguanyl_cyclase"/>
</dbReference>
<proteinExistence type="predicted"/>
<evidence type="ECO:0000256" key="2">
    <source>
        <dbReference type="ARBA" id="ARBA00034247"/>
    </source>
</evidence>
<dbReference type="Pfam" id="PF00990">
    <property type="entry name" value="GGDEF"/>
    <property type="match status" value="1"/>
</dbReference>
<dbReference type="NCBIfam" id="TIGR00254">
    <property type="entry name" value="GGDEF"/>
    <property type="match status" value="1"/>
</dbReference>
<dbReference type="PANTHER" id="PTHR45138">
    <property type="entry name" value="REGULATORY COMPONENTS OF SENSORY TRANSDUCTION SYSTEM"/>
    <property type="match status" value="1"/>
</dbReference>
<dbReference type="GO" id="GO:1902201">
    <property type="term" value="P:negative regulation of bacterial-type flagellum-dependent cell motility"/>
    <property type="evidence" value="ECO:0007669"/>
    <property type="project" value="TreeGrafter"/>
</dbReference>
<dbReference type="InterPro" id="IPR029787">
    <property type="entry name" value="Nucleotide_cyclase"/>
</dbReference>
<feature type="transmembrane region" description="Helical" evidence="3">
    <location>
        <begin position="232"/>
        <end position="253"/>
    </location>
</feature>
<keyword evidence="3" id="KW-0472">Membrane</keyword>
<comment type="caution">
    <text evidence="5">The sequence shown here is derived from an EMBL/GenBank/DDBJ whole genome shotgun (WGS) entry which is preliminary data.</text>
</comment>
<evidence type="ECO:0000313" key="6">
    <source>
        <dbReference type="Proteomes" id="UP000290253"/>
    </source>
</evidence>
<feature type="transmembrane region" description="Helical" evidence="3">
    <location>
        <begin position="135"/>
        <end position="153"/>
    </location>
</feature>
<dbReference type="SMART" id="SM00267">
    <property type="entry name" value="GGDEF"/>
    <property type="match status" value="1"/>
</dbReference>
<dbReference type="SUPFAM" id="SSF55073">
    <property type="entry name" value="Nucleotide cyclase"/>
    <property type="match status" value="1"/>
</dbReference>
<feature type="transmembrane region" description="Helical" evidence="3">
    <location>
        <begin position="197"/>
        <end position="220"/>
    </location>
</feature>
<dbReference type="Gene3D" id="3.30.70.270">
    <property type="match status" value="1"/>
</dbReference>
<dbReference type="EMBL" id="SDMK01000001">
    <property type="protein sequence ID" value="RXS96622.1"/>
    <property type="molecule type" value="Genomic_DNA"/>
</dbReference>
<evidence type="ECO:0000256" key="1">
    <source>
        <dbReference type="ARBA" id="ARBA00012528"/>
    </source>
</evidence>
<dbReference type="EC" id="2.7.7.65" evidence="1"/>
<feature type="transmembrane region" description="Helical" evidence="3">
    <location>
        <begin position="165"/>
        <end position="185"/>
    </location>
</feature>
<dbReference type="OrthoDB" id="9759607at2"/>
<dbReference type="PANTHER" id="PTHR45138:SF9">
    <property type="entry name" value="DIGUANYLATE CYCLASE DGCM-RELATED"/>
    <property type="match status" value="1"/>
</dbReference>
<dbReference type="InterPro" id="IPR000160">
    <property type="entry name" value="GGDEF_dom"/>
</dbReference>
<keyword evidence="3" id="KW-0812">Transmembrane</keyword>
<sequence length="429" mass="47060">MAFLHFLPLCLYWSFAAKILRIATFPWTQACSGLHNRRTLTTWVEHMDLHTLHVEHAVLLALYTLLTFLNLRVHRGAPGLAWFPAFAVSVCGGAALVALRGTIPDWLSIVCGNALFSLGYLFLHRSMTSFFGRGAYGWRFQIALVSAFILAMIEYGAVHPNTSRRLIALSIVLTVQLTITGWLVFRSTPPYMRSAGWIMGIVLFLLAAGNLIRLAGVVLQGAPGNYLRGGPLLAWVVINTSVLQGGIIVSFVWMTAARLHHDLVQQATTDPLTSLYNRRALETIAERTIAAKGKNHTPISAILFDLDNFKEINDSFGHLGGDAALIAVSRCLQRETRPGDTLARWAGDEFAILLDATELEAAQALAERLRMALEQLCVRYGSHEFSLTASFGVAELSSAAGGWDELMQQCDRALYAVKSSGGNFVHCTS</sequence>
<feature type="transmembrane region" description="Helical" evidence="3">
    <location>
        <begin position="80"/>
        <end position="100"/>
    </location>
</feature>
<dbReference type="FunFam" id="3.30.70.270:FF:000001">
    <property type="entry name" value="Diguanylate cyclase domain protein"/>
    <property type="match status" value="1"/>
</dbReference>
<reference evidence="5 6" key="1">
    <citation type="journal article" date="2016" name="Int. J. Syst. Evol. Microbiol.">
        <title>Acidipila dinghuensis sp. nov., an acidobacterium isolated from forest soil.</title>
        <authorList>
            <person name="Jiang Y.W."/>
            <person name="Wang J."/>
            <person name="Chen M.H."/>
            <person name="Lv Y.Y."/>
            <person name="Qiu L.H."/>
        </authorList>
    </citation>
    <scope>NUCLEOTIDE SEQUENCE [LARGE SCALE GENOMIC DNA]</scope>
    <source>
        <strain evidence="5 6">DHOF10</strain>
    </source>
</reference>
<accession>A0A4V1NVP3</accession>
<name>A0A4V1NVP3_9BACT</name>
<dbReference type="GO" id="GO:0052621">
    <property type="term" value="F:diguanylate cyclase activity"/>
    <property type="evidence" value="ECO:0007669"/>
    <property type="project" value="UniProtKB-EC"/>
</dbReference>
<dbReference type="PROSITE" id="PS50887">
    <property type="entry name" value="GGDEF"/>
    <property type="match status" value="1"/>
</dbReference>
<keyword evidence="6" id="KW-1185">Reference proteome</keyword>
<evidence type="ECO:0000313" key="5">
    <source>
        <dbReference type="EMBL" id="RXS96622.1"/>
    </source>
</evidence>
<gene>
    <name evidence="5" type="ORF">ESZ00_01340</name>
</gene>